<protein>
    <submittedName>
        <fullName evidence="1">Uncharacterized protein</fullName>
    </submittedName>
</protein>
<evidence type="ECO:0000313" key="1">
    <source>
        <dbReference type="EMBL" id="RLE11013.1"/>
    </source>
</evidence>
<organism evidence="1 2">
    <name type="scientific">Aerophobetes bacterium</name>
    <dbReference type="NCBI Taxonomy" id="2030807"/>
    <lineage>
        <taxon>Bacteria</taxon>
        <taxon>Candidatus Aerophobota</taxon>
    </lineage>
</organism>
<dbReference type="EMBL" id="QMQA01000298">
    <property type="protein sequence ID" value="RLE11013.1"/>
    <property type="molecule type" value="Genomic_DNA"/>
</dbReference>
<gene>
    <name evidence="1" type="ORF">DRJ04_08835</name>
</gene>
<dbReference type="AlphaFoldDB" id="A0A662D9I7"/>
<comment type="caution">
    <text evidence="1">The sequence shown here is derived from an EMBL/GenBank/DDBJ whole genome shotgun (WGS) entry which is preliminary data.</text>
</comment>
<name>A0A662D9I7_UNCAE</name>
<reference evidence="1 2" key="1">
    <citation type="submission" date="2018-06" db="EMBL/GenBank/DDBJ databases">
        <title>Extensive metabolic versatility and redundancy in microbially diverse, dynamic hydrothermal sediments.</title>
        <authorList>
            <person name="Dombrowski N."/>
            <person name="Teske A."/>
            <person name="Baker B.J."/>
        </authorList>
    </citation>
    <scope>NUCLEOTIDE SEQUENCE [LARGE SCALE GENOMIC DNA]</scope>
    <source>
        <strain evidence="1">B3_G15</strain>
    </source>
</reference>
<dbReference type="Proteomes" id="UP000280417">
    <property type="component" value="Unassembled WGS sequence"/>
</dbReference>
<evidence type="ECO:0000313" key="2">
    <source>
        <dbReference type="Proteomes" id="UP000280417"/>
    </source>
</evidence>
<accession>A0A662D9I7</accession>
<proteinExistence type="predicted"/>
<sequence length="115" mass="13538">MGAFSPYRFHLTEDVEEIYAYIPAVSHPSYEINSYYGRCLTDTMKNICGINPLDTFKHHKYVYVSDCSYESVSKIVEDLSWCKDLINKLDMWTLRNTETVKRLMLQYCDAELRCV</sequence>